<dbReference type="PROSITE" id="PS51892">
    <property type="entry name" value="SUBTILASE"/>
    <property type="match status" value="1"/>
</dbReference>
<dbReference type="Proteomes" id="UP000250918">
    <property type="component" value="Unassembled WGS sequence"/>
</dbReference>
<evidence type="ECO:0000313" key="9">
    <source>
        <dbReference type="Proteomes" id="UP000250918"/>
    </source>
</evidence>
<keyword evidence="2" id="KW-0645">Protease</keyword>
<organism evidence="8 9">
    <name type="scientific">candidate division GN15 bacterium</name>
    <dbReference type="NCBI Taxonomy" id="2072418"/>
    <lineage>
        <taxon>Bacteria</taxon>
        <taxon>candidate division GN15</taxon>
    </lineage>
</organism>
<dbReference type="GO" id="GO:0006508">
    <property type="term" value="P:proteolysis"/>
    <property type="evidence" value="ECO:0007669"/>
    <property type="project" value="UniProtKB-KW"/>
</dbReference>
<evidence type="ECO:0000256" key="5">
    <source>
        <dbReference type="PROSITE-ProRule" id="PRU01240"/>
    </source>
</evidence>
<proteinExistence type="inferred from homology"/>
<dbReference type="InterPro" id="IPR036439">
    <property type="entry name" value="Dockerin_dom_sf"/>
</dbReference>
<keyword evidence="3" id="KW-0378">Hydrolase</keyword>
<evidence type="ECO:0000256" key="4">
    <source>
        <dbReference type="ARBA" id="ARBA00022825"/>
    </source>
</evidence>
<dbReference type="Pfam" id="PF00082">
    <property type="entry name" value="Peptidase_S8"/>
    <property type="match status" value="1"/>
</dbReference>
<dbReference type="Gene3D" id="3.40.50.200">
    <property type="entry name" value="Peptidase S8/S53 domain"/>
    <property type="match status" value="1"/>
</dbReference>
<dbReference type="GO" id="GO:0000272">
    <property type="term" value="P:polysaccharide catabolic process"/>
    <property type="evidence" value="ECO:0007669"/>
    <property type="project" value="InterPro"/>
</dbReference>
<feature type="domain" description="Peptidase S8/S53" evidence="7">
    <location>
        <begin position="229"/>
        <end position="494"/>
    </location>
</feature>
<comment type="similarity">
    <text evidence="1 5">Belongs to the peptidase S8 family.</text>
</comment>
<dbReference type="GO" id="GO:0004252">
    <property type="term" value="F:serine-type endopeptidase activity"/>
    <property type="evidence" value="ECO:0007669"/>
    <property type="project" value="InterPro"/>
</dbReference>
<evidence type="ECO:0000259" key="7">
    <source>
        <dbReference type="Pfam" id="PF00082"/>
    </source>
</evidence>
<comment type="caution">
    <text evidence="8">The sequence shown here is derived from an EMBL/GenBank/DDBJ whole genome shotgun (WGS) entry which is preliminary data.</text>
</comment>
<reference evidence="8 9" key="1">
    <citation type="journal article" date="2018" name="ISME J.">
        <title>A methanotrophic archaeon couples anaerobic oxidation of methane to Fe(III) reduction.</title>
        <authorList>
            <person name="Cai C."/>
            <person name="Leu A.O."/>
            <person name="Xie G.J."/>
            <person name="Guo J."/>
            <person name="Feng Y."/>
            <person name="Zhao J.X."/>
            <person name="Tyson G.W."/>
            <person name="Yuan Z."/>
            <person name="Hu S."/>
        </authorList>
    </citation>
    <scope>NUCLEOTIDE SEQUENCE [LARGE SCALE GENOMIC DNA]</scope>
    <source>
        <strain evidence="8">FeB_12</strain>
    </source>
</reference>
<keyword evidence="6" id="KW-0732">Signal</keyword>
<dbReference type="AlphaFoldDB" id="A0A855X1H5"/>
<dbReference type="PROSITE" id="PS00138">
    <property type="entry name" value="SUBTILASE_SER"/>
    <property type="match status" value="1"/>
</dbReference>
<keyword evidence="4" id="KW-0720">Serine protease</keyword>
<feature type="signal peptide" evidence="6">
    <location>
        <begin position="1"/>
        <end position="20"/>
    </location>
</feature>
<evidence type="ECO:0000256" key="6">
    <source>
        <dbReference type="SAM" id="SignalP"/>
    </source>
</evidence>
<accession>A0A855X1H5</accession>
<gene>
    <name evidence="8" type="ORF">C3F09_12965</name>
</gene>
<name>A0A855X1H5_9BACT</name>
<dbReference type="PANTHER" id="PTHR43806:SF11">
    <property type="entry name" value="CEREVISIN-RELATED"/>
    <property type="match status" value="1"/>
</dbReference>
<comment type="caution">
    <text evidence="5">Lacks conserved residue(s) required for the propagation of feature annotation.</text>
</comment>
<dbReference type="Gene3D" id="1.10.1330.10">
    <property type="entry name" value="Dockerin domain"/>
    <property type="match status" value="1"/>
</dbReference>
<evidence type="ECO:0000256" key="1">
    <source>
        <dbReference type="ARBA" id="ARBA00011073"/>
    </source>
</evidence>
<feature type="chain" id="PRO_5032666872" description="Peptidase S8/S53 domain-containing protein" evidence="6">
    <location>
        <begin position="21"/>
        <end position="601"/>
    </location>
</feature>
<dbReference type="PANTHER" id="PTHR43806">
    <property type="entry name" value="PEPTIDASE S8"/>
    <property type="match status" value="1"/>
</dbReference>
<sequence length="601" mass="65762">MPHRIWIGMLSLIQAASAVAQDTLFFHGFKGREYFVLSSQSVTVRLTDTSWTPEILAGDYPELILTDKPDRMGLRVFAVQVRGSVNTDSLLTRLNGDDRIEFAIRGAVSRGGSEVFLDNSISIFLQSSSTRSVAEAALTKLHLAVKPMQENHPEFVAAVLQRSDLTNYRQILDTVGKLDPIRCVVPTFWSRYSLLSAPNDPWWSEQQHLWADKLNLEHAFDFALRTDSVSIHFFDDGVAIHEDFPQPFSITGYNWADERPQFTMGPYSKHAMGTTGVAYAKINNALGIAGYNNANFKVHVQQILVTGTDSTSYYRATDLNIYLAMVDAAQDGADIINHSWGYPQCDYDDPGGYIAAGLDTVYKLGVLTVAGAGNCRDDSLGCACVILPARGSHVLAVGGLNMGTNYRDVETSYGPELDVTTYSRDIPTLSLMGAKVFSNHTVSVVPSCDLLPVNYRCMTGTSISSPQAAAIAGLVLAKRPDFKNHPDTLSMILRYSTDDGAAPCALDTIRHDDEISYGRLDAYRALHAVSRGNVNNAGIIDLSDLTYLSSYLADNGPAPIPDMYIGDLNCDCQVTLADLSALVTYLTTPNATIALCFRFHN</sequence>
<evidence type="ECO:0000256" key="3">
    <source>
        <dbReference type="ARBA" id="ARBA00022801"/>
    </source>
</evidence>
<dbReference type="InterPro" id="IPR036852">
    <property type="entry name" value="Peptidase_S8/S53_dom_sf"/>
</dbReference>
<dbReference type="SUPFAM" id="SSF52743">
    <property type="entry name" value="Subtilisin-like"/>
    <property type="match status" value="1"/>
</dbReference>
<dbReference type="InterPro" id="IPR000209">
    <property type="entry name" value="Peptidase_S8/S53_dom"/>
</dbReference>
<dbReference type="InterPro" id="IPR023828">
    <property type="entry name" value="Peptidase_S8_Ser-AS"/>
</dbReference>
<dbReference type="EMBL" id="PQAP01000234">
    <property type="protein sequence ID" value="PWB67723.1"/>
    <property type="molecule type" value="Genomic_DNA"/>
</dbReference>
<evidence type="ECO:0000313" key="8">
    <source>
        <dbReference type="EMBL" id="PWB67723.1"/>
    </source>
</evidence>
<protein>
    <recommendedName>
        <fullName evidence="7">Peptidase S8/S53 domain-containing protein</fullName>
    </recommendedName>
</protein>
<dbReference type="SUPFAM" id="SSF63446">
    <property type="entry name" value="Type I dockerin domain"/>
    <property type="match status" value="1"/>
</dbReference>
<dbReference type="InterPro" id="IPR050131">
    <property type="entry name" value="Peptidase_S8_subtilisin-like"/>
</dbReference>
<evidence type="ECO:0000256" key="2">
    <source>
        <dbReference type="ARBA" id="ARBA00022670"/>
    </source>
</evidence>